<dbReference type="PANTHER" id="PTHR30290">
    <property type="entry name" value="PERIPLASMIC BINDING COMPONENT OF ABC TRANSPORTER"/>
    <property type="match status" value="1"/>
</dbReference>
<dbReference type="Gene3D" id="3.10.105.10">
    <property type="entry name" value="Dipeptide-binding Protein, Domain 3"/>
    <property type="match status" value="1"/>
</dbReference>
<dbReference type="InterPro" id="IPR000914">
    <property type="entry name" value="SBP_5_dom"/>
</dbReference>
<dbReference type="GO" id="GO:0015833">
    <property type="term" value="P:peptide transport"/>
    <property type="evidence" value="ECO:0007669"/>
    <property type="project" value="TreeGrafter"/>
</dbReference>
<dbReference type="PIRSF" id="PIRSF002741">
    <property type="entry name" value="MppA"/>
    <property type="match status" value="1"/>
</dbReference>
<evidence type="ECO:0000313" key="7">
    <source>
        <dbReference type="EMBL" id="ACN83994.1"/>
    </source>
</evidence>
<evidence type="ECO:0000259" key="6">
    <source>
        <dbReference type="Pfam" id="PF00496"/>
    </source>
</evidence>
<dbReference type="PROSITE" id="PS51257">
    <property type="entry name" value="PROKAR_LIPOPROTEIN"/>
    <property type="match status" value="1"/>
</dbReference>
<keyword evidence="3" id="KW-0813">Transport</keyword>
<protein>
    <submittedName>
        <fullName evidence="7">Extracellular solute-binding protein, family 5</fullName>
    </submittedName>
</protein>
<accession>A0A3B6VG95</accession>
<proteinExistence type="inferred from homology"/>
<reference evidence="7 8" key="1">
    <citation type="journal article" date="2009" name="PLoS ONE">
        <title>Genome sequence of the pathogenic intestinal spirochete Brachyspira hyodysenteriae reveals adaptations to its lifestyle in the porcine large intestine.</title>
        <authorList>
            <person name="Bellgard M.I."/>
            <person name="Wanchanthuek P."/>
            <person name="La T."/>
            <person name="Ryan K."/>
            <person name="Moolhuijzen P."/>
            <person name="Albertyn Z."/>
            <person name="Shaban B."/>
            <person name="Motro Y."/>
            <person name="Dunn D.S."/>
            <person name="Schibeci D."/>
            <person name="Hunter A."/>
            <person name="Barrero R."/>
            <person name="Phillips N.D."/>
            <person name="Hampson D.J."/>
        </authorList>
    </citation>
    <scope>NUCLEOTIDE SEQUENCE [LARGE SCALE GENOMIC DNA]</scope>
    <source>
        <strain evidence="8">ATCC 49526 / WA1</strain>
    </source>
</reference>
<dbReference type="FunFam" id="3.90.76.10:FF:000001">
    <property type="entry name" value="Oligopeptide ABC transporter substrate-binding protein"/>
    <property type="match status" value="1"/>
</dbReference>
<dbReference type="KEGG" id="bhy:BHWA1_01524"/>
<dbReference type="Gene3D" id="3.90.76.10">
    <property type="entry name" value="Dipeptide-binding Protein, Domain 1"/>
    <property type="match status" value="1"/>
</dbReference>
<dbReference type="EMBL" id="CP001357">
    <property type="protein sequence ID" value="ACN83994.1"/>
    <property type="molecule type" value="Genomic_DNA"/>
</dbReference>
<dbReference type="PANTHER" id="PTHR30290:SF10">
    <property type="entry name" value="PERIPLASMIC OLIGOPEPTIDE-BINDING PROTEIN-RELATED"/>
    <property type="match status" value="1"/>
</dbReference>
<evidence type="ECO:0000313" key="8">
    <source>
        <dbReference type="Proteomes" id="UP000001803"/>
    </source>
</evidence>
<evidence type="ECO:0000256" key="3">
    <source>
        <dbReference type="ARBA" id="ARBA00022448"/>
    </source>
</evidence>
<dbReference type="AlphaFoldDB" id="A0A3B6VG95"/>
<dbReference type="GO" id="GO:1904680">
    <property type="term" value="F:peptide transmembrane transporter activity"/>
    <property type="evidence" value="ECO:0007669"/>
    <property type="project" value="TreeGrafter"/>
</dbReference>
<gene>
    <name evidence="7" type="ordered locus">BHWA1_01524</name>
</gene>
<feature type="domain" description="Solute-binding protein family 5" evidence="6">
    <location>
        <begin position="72"/>
        <end position="453"/>
    </location>
</feature>
<evidence type="ECO:0000256" key="2">
    <source>
        <dbReference type="ARBA" id="ARBA00005695"/>
    </source>
</evidence>
<sequence length="532" mass="60363">MSSMKKIICLLITVCLLLISCGNDQNGVETIRVSIGAEPQSIDPSFLSAIDSMIYAVHVFEGLTSKDENGNIIGGVAESWDISEDGLTITFHLRDNAKWSDGKNVVADEFVYSFRRLADPKTASAYSFLITPVKNADKILKGELPVEELGIKALDEKTLEIYFESPTAYFLELAAIPIFSPLREEFISDDWTFSTNTYIGNGPYRMIKRKPDEIISLELNTNYWNKDAMIAKRIDFIMFSDVSTAYAALKEGSILYSYKIPTTDIDLLREEGYLVTTDSLGTAYYALNNTNEVLKDKRVRRALALAIDRNYIVENITKGGEKPAAAFIPYGLKDVKGDFRENGGGYYSVKKEDYQANIEEAKKLLEEAEYTNGENFPVLEFKTNPGTGITIAEAIQQMWKENLNIDMTITQEEWSVFQKNRQTRNYVVCRADWIGDYLDPMTFADLFVSTSAGNRVGYNNPEYDRLILEAKNTIDNNIRMANMHKAEDKLIGEDMAFIPIYHYTSCSMQNPKLKNVLVDTLEIRRFFYSYIE</sequence>
<dbReference type="InterPro" id="IPR023765">
    <property type="entry name" value="SBP_5_CS"/>
</dbReference>
<dbReference type="InterPro" id="IPR039424">
    <property type="entry name" value="SBP_5"/>
</dbReference>
<dbReference type="InterPro" id="IPR030678">
    <property type="entry name" value="Peptide/Ni-bd"/>
</dbReference>
<dbReference type="SUPFAM" id="SSF53850">
    <property type="entry name" value="Periplasmic binding protein-like II"/>
    <property type="match status" value="1"/>
</dbReference>
<dbReference type="GO" id="GO:0030288">
    <property type="term" value="C:outer membrane-bounded periplasmic space"/>
    <property type="evidence" value="ECO:0007669"/>
    <property type="project" value="UniProtKB-ARBA"/>
</dbReference>
<name>A0A3B6VG95_BRAHW</name>
<feature type="signal peptide" evidence="5">
    <location>
        <begin position="1"/>
        <end position="25"/>
    </location>
</feature>
<dbReference type="CDD" id="cd08504">
    <property type="entry name" value="PBP2_OppA"/>
    <property type="match status" value="1"/>
</dbReference>
<keyword evidence="8" id="KW-1185">Reference proteome</keyword>
<organism evidence="7 8">
    <name type="scientific">Brachyspira hyodysenteriae (strain ATCC 49526 / WA1)</name>
    <dbReference type="NCBI Taxonomy" id="565034"/>
    <lineage>
        <taxon>Bacteria</taxon>
        <taxon>Pseudomonadati</taxon>
        <taxon>Spirochaetota</taxon>
        <taxon>Spirochaetia</taxon>
        <taxon>Brachyspirales</taxon>
        <taxon>Brachyspiraceae</taxon>
        <taxon>Brachyspira</taxon>
    </lineage>
</organism>
<dbReference type="STRING" id="565034.BHWA1_01524"/>
<comment type="similarity">
    <text evidence="2">Belongs to the bacterial solute-binding protein 5 family.</text>
</comment>
<feature type="chain" id="PRO_5017433630" evidence="5">
    <location>
        <begin position="26"/>
        <end position="532"/>
    </location>
</feature>
<comment type="subcellular location">
    <subcellularLocation>
        <location evidence="1">Cell envelope</location>
    </subcellularLocation>
</comment>
<evidence type="ECO:0000256" key="5">
    <source>
        <dbReference type="SAM" id="SignalP"/>
    </source>
</evidence>
<dbReference type="Proteomes" id="UP000001803">
    <property type="component" value="Chromosome"/>
</dbReference>
<keyword evidence="4 5" id="KW-0732">Signal</keyword>
<dbReference type="GO" id="GO:0043190">
    <property type="term" value="C:ATP-binding cassette (ABC) transporter complex"/>
    <property type="evidence" value="ECO:0007669"/>
    <property type="project" value="InterPro"/>
</dbReference>
<dbReference type="PROSITE" id="PS01040">
    <property type="entry name" value="SBP_BACTERIAL_5"/>
    <property type="match status" value="1"/>
</dbReference>
<dbReference type="FunFam" id="3.10.105.10:FF:000001">
    <property type="entry name" value="Oligopeptide ABC transporter, oligopeptide-binding protein"/>
    <property type="match status" value="1"/>
</dbReference>
<dbReference type="Pfam" id="PF00496">
    <property type="entry name" value="SBP_bac_5"/>
    <property type="match status" value="1"/>
</dbReference>
<evidence type="ECO:0000256" key="4">
    <source>
        <dbReference type="ARBA" id="ARBA00022729"/>
    </source>
</evidence>
<dbReference type="Gene3D" id="3.40.190.10">
    <property type="entry name" value="Periplasmic binding protein-like II"/>
    <property type="match status" value="1"/>
</dbReference>
<evidence type="ECO:0000256" key="1">
    <source>
        <dbReference type="ARBA" id="ARBA00004196"/>
    </source>
</evidence>